<evidence type="ECO:0000313" key="1">
    <source>
        <dbReference type="EMBL" id="BAJ01309.1"/>
    </source>
</evidence>
<dbReference type="Proteomes" id="UP000002350">
    <property type="component" value="Chromosome"/>
</dbReference>
<reference evidence="2" key="1">
    <citation type="journal article" date="2010" name="Mol. Biosyst.">
        <title>Complete genome sequence and comparative analysis of Shewanella violacea, a psychrophilic and piezophilic bacterium from deep sea floor sediments.</title>
        <authorList>
            <person name="Aono E."/>
            <person name="Baba T."/>
            <person name="Ara T."/>
            <person name="Nishi T."/>
            <person name="Nakamichi T."/>
            <person name="Inamoto E."/>
            <person name="Toyonaga H."/>
            <person name="Hasegawa M."/>
            <person name="Takai Y."/>
            <person name="Okumura Y."/>
            <person name="Baba M."/>
            <person name="Tomita M."/>
            <person name="Kato C."/>
            <person name="Oshima T."/>
            <person name="Nakasone K."/>
            <person name="Mori H."/>
        </authorList>
    </citation>
    <scope>NUCLEOTIDE SEQUENCE [LARGE SCALE GENOMIC DNA]</scope>
    <source>
        <strain evidence="2">JCM 10179 / CIP 106290 / LMG 19151 / DSS12</strain>
    </source>
</reference>
<dbReference type="PANTHER" id="PTHR38978">
    <property type="entry name" value="DUF2787 DOMAIN-CONTAINING PROTEIN"/>
    <property type="match status" value="1"/>
</dbReference>
<evidence type="ECO:0008006" key="3">
    <source>
        <dbReference type="Google" id="ProtNLM"/>
    </source>
</evidence>
<gene>
    <name evidence="1" type="ordered locus">SVI_1338</name>
</gene>
<dbReference type="EMBL" id="AP011177">
    <property type="protein sequence ID" value="BAJ01309.1"/>
    <property type="molecule type" value="Genomic_DNA"/>
</dbReference>
<dbReference type="HOGENOM" id="CLU_119868_0_0_6"/>
<sequence>MKITLKRPQTPAMPSELYTLINQVLMTAEPKSSNAITLNFRDPEYSAEAGGFHPVEIRLEKQDAHWRMVYMTDFAFHGYPIPELIKDIDICFNSNQVYSSLCGWMCPQECKELIKLFIENFISYHSMDVYQVRVSHD</sequence>
<protein>
    <recommendedName>
        <fullName evidence="3">DUF2787 domain-containing protein</fullName>
    </recommendedName>
</protein>
<dbReference type="Pfam" id="PF10980">
    <property type="entry name" value="DUF2787"/>
    <property type="match status" value="1"/>
</dbReference>
<dbReference type="InterPro" id="IPR021248">
    <property type="entry name" value="DUF2787"/>
</dbReference>
<evidence type="ECO:0000313" key="2">
    <source>
        <dbReference type="Proteomes" id="UP000002350"/>
    </source>
</evidence>
<name>D4ZI10_SHEVD</name>
<dbReference type="PANTHER" id="PTHR38978:SF2">
    <property type="entry name" value="DUF2787 DOMAIN-CONTAINING PROTEIN"/>
    <property type="match status" value="1"/>
</dbReference>
<keyword evidence="2" id="KW-1185">Reference proteome</keyword>
<accession>D4ZI10</accession>
<proteinExistence type="predicted"/>
<dbReference type="Gene3D" id="3.10.450.430">
    <property type="entry name" value="Protein of unknown function DUF2787"/>
    <property type="match status" value="1"/>
</dbReference>
<dbReference type="RefSeq" id="WP_013050620.1">
    <property type="nucleotide sequence ID" value="NC_014012.1"/>
</dbReference>
<dbReference type="eggNOG" id="ENOG50330C3">
    <property type="taxonomic scope" value="Bacteria"/>
</dbReference>
<dbReference type="KEGG" id="svo:SVI_1338"/>
<organism evidence="1 2">
    <name type="scientific">Shewanella violacea (strain JCM 10179 / CIP 106290 / LMG 19151 / DSS12)</name>
    <dbReference type="NCBI Taxonomy" id="637905"/>
    <lineage>
        <taxon>Bacteria</taxon>
        <taxon>Pseudomonadati</taxon>
        <taxon>Pseudomonadota</taxon>
        <taxon>Gammaproteobacteria</taxon>
        <taxon>Alteromonadales</taxon>
        <taxon>Shewanellaceae</taxon>
        <taxon>Shewanella</taxon>
    </lineage>
</organism>
<dbReference type="AlphaFoldDB" id="D4ZI10"/>
<dbReference type="STRING" id="637905.SVI_1338"/>
<dbReference type="OrthoDB" id="5589278at2"/>